<gene>
    <name evidence="3" type="ORF">J2S59_002318</name>
</gene>
<dbReference type="InterPro" id="IPR013078">
    <property type="entry name" value="His_Pase_superF_clade-1"/>
</dbReference>
<dbReference type="InterPro" id="IPR029033">
    <property type="entry name" value="His_PPase_superfam"/>
</dbReference>
<keyword evidence="4" id="KW-1185">Reference proteome</keyword>
<proteinExistence type="predicted"/>
<comment type="caution">
    <text evidence="3">The sequence shown here is derived from an EMBL/GenBank/DDBJ whole genome shotgun (WGS) entry which is preliminary data.</text>
</comment>
<feature type="compositionally biased region" description="Basic and acidic residues" evidence="1">
    <location>
        <begin position="150"/>
        <end position="164"/>
    </location>
</feature>
<dbReference type="PROSITE" id="PS50879">
    <property type="entry name" value="RNASE_H_1"/>
    <property type="match status" value="1"/>
</dbReference>
<dbReference type="PANTHER" id="PTHR48100">
    <property type="entry name" value="BROAD-SPECIFICITY PHOSPHATASE YOR283W-RELATED"/>
    <property type="match status" value="1"/>
</dbReference>
<dbReference type="Pfam" id="PF13456">
    <property type="entry name" value="RVT_3"/>
    <property type="match status" value="1"/>
</dbReference>
<dbReference type="SMART" id="SM00855">
    <property type="entry name" value="PGAM"/>
    <property type="match status" value="1"/>
</dbReference>
<evidence type="ECO:0000259" key="2">
    <source>
        <dbReference type="PROSITE" id="PS50879"/>
    </source>
</evidence>
<dbReference type="Gene3D" id="3.40.50.1240">
    <property type="entry name" value="Phosphoglycerate mutase-like"/>
    <property type="match status" value="1"/>
</dbReference>
<dbReference type="InterPro" id="IPR002156">
    <property type="entry name" value="RNaseH_domain"/>
</dbReference>
<dbReference type="RefSeq" id="WP_068120165.1">
    <property type="nucleotide sequence ID" value="NZ_CCXJ01000238.1"/>
</dbReference>
<dbReference type="CDD" id="cd07067">
    <property type="entry name" value="HP_PGM_like"/>
    <property type="match status" value="1"/>
</dbReference>
<dbReference type="NCBIfam" id="NF005567">
    <property type="entry name" value="PRK07238.1"/>
    <property type="match status" value="1"/>
</dbReference>
<evidence type="ECO:0000256" key="1">
    <source>
        <dbReference type="SAM" id="MobiDB-lite"/>
    </source>
</evidence>
<dbReference type="SUPFAM" id="SSF53254">
    <property type="entry name" value="Phosphoglycerate mutase-like"/>
    <property type="match status" value="1"/>
</dbReference>
<dbReference type="Proteomes" id="UP001240447">
    <property type="component" value="Unassembled WGS sequence"/>
</dbReference>
<dbReference type="InterPro" id="IPR012337">
    <property type="entry name" value="RNaseH-like_sf"/>
</dbReference>
<dbReference type="SUPFAM" id="SSF53098">
    <property type="entry name" value="Ribonuclease H-like"/>
    <property type="match status" value="1"/>
</dbReference>
<evidence type="ECO:0000313" key="4">
    <source>
        <dbReference type="Proteomes" id="UP001240447"/>
    </source>
</evidence>
<name>A0ABT9NQQ5_9ACTN</name>
<dbReference type="Gene3D" id="3.30.420.10">
    <property type="entry name" value="Ribonuclease H-like superfamily/Ribonuclease H"/>
    <property type="match status" value="1"/>
</dbReference>
<dbReference type="EMBL" id="JAUSQM010000001">
    <property type="protein sequence ID" value="MDP9822509.1"/>
    <property type="molecule type" value="Genomic_DNA"/>
</dbReference>
<reference evidence="3 4" key="1">
    <citation type="submission" date="2023-07" db="EMBL/GenBank/DDBJ databases">
        <title>Sequencing the genomes of 1000 actinobacteria strains.</title>
        <authorList>
            <person name="Klenk H.-P."/>
        </authorList>
    </citation>
    <scope>NUCLEOTIDE SEQUENCE [LARGE SCALE GENOMIC DNA]</scope>
    <source>
        <strain evidence="3 4">GD13</strain>
    </source>
</reference>
<dbReference type="PANTHER" id="PTHR48100:SF1">
    <property type="entry name" value="HISTIDINE PHOSPHATASE FAMILY PROTEIN-RELATED"/>
    <property type="match status" value="1"/>
</dbReference>
<dbReference type="GO" id="GO:0004619">
    <property type="term" value="F:phosphoglycerate mutase activity"/>
    <property type="evidence" value="ECO:0007669"/>
    <property type="project" value="UniProtKB-EC"/>
</dbReference>
<dbReference type="InterPro" id="IPR014636">
    <property type="entry name" value="RNaseH/PGlycerate_mutase"/>
</dbReference>
<dbReference type="InterPro" id="IPR050275">
    <property type="entry name" value="PGM_Phosphatase"/>
</dbReference>
<dbReference type="CDD" id="cd09279">
    <property type="entry name" value="RNase_HI_like"/>
    <property type="match status" value="1"/>
</dbReference>
<dbReference type="EC" id="5.4.2.12" evidence="3"/>
<evidence type="ECO:0000313" key="3">
    <source>
        <dbReference type="EMBL" id="MDP9822509.1"/>
    </source>
</evidence>
<keyword evidence="3" id="KW-0413">Isomerase</keyword>
<feature type="domain" description="RNase H type-1" evidence="2">
    <location>
        <begin position="4"/>
        <end position="143"/>
    </location>
</feature>
<accession>A0ABT9NQQ5</accession>
<organism evidence="3 4">
    <name type="scientific">Nocardioides massiliensis</name>
    <dbReference type="NCBI Taxonomy" id="1325935"/>
    <lineage>
        <taxon>Bacteria</taxon>
        <taxon>Bacillati</taxon>
        <taxon>Actinomycetota</taxon>
        <taxon>Actinomycetes</taxon>
        <taxon>Propionibacteriales</taxon>
        <taxon>Nocardioidaceae</taxon>
        <taxon>Nocardioides</taxon>
    </lineage>
</organism>
<dbReference type="Pfam" id="PF00300">
    <property type="entry name" value="His_Phos_1"/>
    <property type="match status" value="1"/>
</dbReference>
<sequence length="378" mass="40312">MGGNPPRVIIEADGGSRGNPGKAAFGAVLLDAATGRPIAESAETIGIATNNVAEYRGLIAGLELAAEHAPDAEIEVRMDSKLVVEQMSGRWKIKHPDMRPLATEAHRLAPFGTTFTWIPRAQNSYADRILNEVLDGKREPGSRLVDPEAEPARREPAVRREEQGSSRGWAPRSTATVLVLVRHGATALTAERRFSGSTGSDPGLVAEGRAQVRAAAPLVGRFLDGDDAVLVSSPLRRAQESAAVLAERLGLTGAVAEPGVREVDFGAWEGLTFTEIAERDAELLGRWRRSAEVSPPEGESMRAVHDRVRDARERLLAEHPGRVVVVVSHVTPIKMLVADAVGADTSAVHRMELAPASVSVVAHYADGAASLRAFNLTS</sequence>
<protein>
    <submittedName>
        <fullName evidence="3">Phosphoglycerate mutase</fullName>
        <ecNumber evidence="3">5.4.2.12</ecNumber>
    </submittedName>
</protein>
<feature type="region of interest" description="Disordered" evidence="1">
    <location>
        <begin position="138"/>
        <end position="169"/>
    </location>
</feature>
<dbReference type="PIRSF" id="PIRSF036922">
    <property type="entry name" value="RNaseH_PGAM"/>
    <property type="match status" value="1"/>
</dbReference>
<dbReference type="InterPro" id="IPR036397">
    <property type="entry name" value="RNaseH_sf"/>
</dbReference>